<dbReference type="Proteomes" id="UP000050761">
    <property type="component" value="Unassembled WGS sequence"/>
</dbReference>
<evidence type="ECO:0000313" key="1">
    <source>
        <dbReference type="EMBL" id="VDO86936.1"/>
    </source>
</evidence>
<dbReference type="EMBL" id="UZAH01026937">
    <property type="protein sequence ID" value="VDO86936.1"/>
    <property type="molecule type" value="Genomic_DNA"/>
</dbReference>
<evidence type="ECO:0000313" key="2">
    <source>
        <dbReference type="Proteomes" id="UP000050761"/>
    </source>
</evidence>
<dbReference type="WBParaSite" id="HPBE_0001096001-mRNA-1">
    <property type="protein sequence ID" value="HPBE_0001096001-mRNA-1"/>
    <property type="gene ID" value="HPBE_0001096001"/>
</dbReference>
<accession>A0A3P7YFZ5</accession>
<organism evidence="1">
    <name type="scientific">Heligmosomoides polygyrus</name>
    <name type="common">Parasitic roundworm</name>
    <dbReference type="NCBI Taxonomy" id="6339"/>
    <lineage>
        <taxon>Eukaryota</taxon>
        <taxon>Metazoa</taxon>
        <taxon>Ecdysozoa</taxon>
        <taxon>Nematoda</taxon>
        <taxon>Chromadorea</taxon>
        <taxon>Rhabditida</taxon>
        <taxon>Rhabditina</taxon>
        <taxon>Rhabditomorpha</taxon>
        <taxon>Strongyloidea</taxon>
        <taxon>Heligmosomidae</taxon>
        <taxon>Heligmosomoides</taxon>
    </lineage>
</organism>
<dbReference type="AlphaFoldDB" id="A0A3P7YFZ5"/>
<protein>
    <submittedName>
        <fullName evidence="3">Secreted protein</fullName>
    </submittedName>
</protein>
<evidence type="ECO:0000313" key="3">
    <source>
        <dbReference type="WBParaSite" id="HPBE_0001096001-mRNA-1"/>
    </source>
</evidence>
<gene>
    <name evidence="1" type="ORF">HPBE_LOCUS10961</name>
</gene>
<sequence>MIPASRRMSFAVDSLLTEMLILLSLAARTITVIAGKHSITLHSQLDSDRRPIIRMGLLCDEKYVNGGVRFDSTIAEEPNAKPTNPRTVRRRQSGYGISISRWVDPLLLPFQMLFDDRFLPYTDELKTVNPFVVFIEQKDHLLDHFGTRQGQVEAVLVVF</sequence>
<reference evidence="3" key="2">
    <citation type="submission" date="2019-09" db="UniProtKB">
        <authorList>
            <consortium name="WormBaseParasite"/>
        </authorList>
    </citation>
    <scope>IDENTIFICATION</scope>
</reference>
<dbReference type="OrthoDB" id="5875654at2759"/>
<proteinExistence type="predicted"/>
<keyword evidence="2" id="KW-1185">Reference proteome</keyword>
<reference evidence="1 2" key="1">
    <citation type="submission" date="2018-11" db="EMBL/GenBank/DDBJ databases">
        <authorList>
            <consortium name="Pathogen Informatics"/>
        </authorList>
    </citation>
    <scope>NUCLEOTIDE SEQUENCE [LARGE SCALE GENOMIC DNA]</scope>
</reference>
<name>A0A3P7YFZ5_HELPZ</name>